<dbReference type="AlphaFoldDB" id="A0A430SB78"/>
<protein>
    <submittedName>
        <fullName evidence="1">Uncharacterized protein</fullName>
    </submittedName>
</protein>
<evidence type="ECO:0000313" key="2">
    <source>
        <dbReference type="Proteomes" id="UP000286928"/>
    </source>
</evidence>
<accession>A0A430SB78</accession>
<reference evidence="1 2" key="1">
    <citation type="journal article" date="2019" name="Extremophiles">
        <title>Biogeography of thermophiles and predominance of Thermus scotoductus in domestic water heaters.</title>
        <authorList>
            <person name="Wilpiszeski R.L."/>
            <person name="Zhang Z."/>
            <person name="House C.H."/>
        </authorList>
    </citation>
    <scope>NUCLEOTIDE SEQUENCE [LARGE SCALE GENOMIC DNA]</scope>
    <source>
        <strain evidence="1 2">20_S20</strain>
    </source>
</reference>
<dbReference type="EMBL" id="PEMD01000108">
    <property type="protein sequence ID" value="RTH33332.1"/>
    <property type="molecule type" value="Genomic_DNA"/>
</dbReference>
<feature type="non-terminal residue" evidence="1">
    <location>
        <position position="63"/>
    </location>
</feature>
<sequence>MNGLFQGAAHHQGVIIPLGRLGRSGYIGIMRRRFLGVWVGLGLALGQGLLGGGQGHSAAVVGG</sequence>
<dbReference type="Proteomes" id="UP000286928">
    <property type="component" value="Unassembled WGS sequence"/>
</dbReference>
<evidence type="ECO:0000313" key="1">
    <source>
        <dbReference type="EMBL" id="RTH33332.1"/>
    </source>
</evidence>
<comment type="caution">
    <text evidence="1">The sequence shown here is derived from an EMBL/GenBank/DDBJ whole genome shotgun (WGS) entry which is preliminary data.</text>
</comment>
<name>A0A430SB78_THESC</name>
<proteinExistence type="predicted"/>
<gene>
    <name evidence="1" type="ORF">CSW33_04375</name>
</gene>
<organism evidence="1 2">
    <name type="scientific">Thermus scotoductus</name>
    <dbReference type="NCBI Taxonomy" id="37636"/>
    <lineage>
        <taxon>Bacteria</taxon>
        <taxon>Thermotogati</taxon>
        <taxon>Deinococcota</taxon>
        <taxon>Deinococci</taxon>
        <taxon>Thermales</taxon>
        <taxon>Thermaceae</taxon>
        <taxon>Thermus</taxon>
    </lineage>
</organism>